<dbReference type="EMBL" id="JBGUAW010000008">
    <property type="protein sequence ID" value="MFA9461762.1"/>
    <property type="molecule type" value="Genomic_DNA"/>
</dbReference>
<protein>
    <recommendedName>
        <fullName evidence="3">Ribosome-recycling factor</fullName>
        <shortName evidence="3">RRF</shortName>
    </recommendedName>
    <alternativeName>
        <fullName evidence="3">Ribosome-releasing factor</fullName>
    </alternativeName>
</protein>
<dbReference type="NCBIfam" id="TIGR00496">
    <property type="entry name" value="frr"/>
    <property type="match status" value="1"/>
</dbReference>
<proteinExistence type="inferred from homology"/>
<accession>A0ABV4TWR7</accession>
<keyword evidence="2 3" id="KW-0648">Protein biosynthesis</keyword>
<evidence type="ECO:0000256" key="4">
    <source>
        <dbReference type="SAM" id="Coils"/>
    </source>
</evidence>
<dbReference type="HAMAP" id="MF_00040">
    <property type="entry name" value="RRF"/>
    <property type="match status" value="1"/>
</dbReference>
<reference evidence="6 7" key="1">
    <citation type="submission" date="2024-08" db="EMBL/GenBank/DDBJ databases">
        <title>Whole-genome sequencing of halo(alkali)philic microorganisms from hypersaline lakes.</title>
        <authorList>
            <person name="Sorokin D.Y."/>
            <person name="Merkel A.Y."/>
            <person name="Messina E."/>
            <person name="Yakimov M."/>
        </authorList>
    </citation>
    <scope>NUCLEOTIDE SEQUENCE [LARGE SCALE GENOMIC DNA]</scope>
    <source>
        <strain evidence="6 7">Cl-TMA</strain>
    </source>
</reference>
<comment type="function">
    <text evidence="3">Responsible for the release of ribosomes from messenger RNA at the termination of protein biosynthesis. May increase the efficiency of translation by recycling ribosomes from one round of translation to another.</text>
</comment>
<dbReference type="PANTHER" id="PTHR20982:SF3">
    <property type="entry name" value="MITOCHONDRIAL RIBOSOME RECYCLING FACTOR PSEUDO 1"/>
    <property type="match status" value="1"/>
</dbReference>
<dbReference type="InterPro" id="IPR036191">
    <property type="entry name" value="RRF_sf"/>
</dbReference>
<dbReference type="PANTHER" id="PTHR20982">
    <property type="entry name" value="RIBOSOME RECYCLING FACTOR"/>
    <property type="match status" value="1"/>
</dbReference>
<dbReference type="CDD" id="cd00520">
    <property type="entry name" value="RRF"/>
    <property type="match status" value="1"/>
</dbReference>
<dbReference type="Proteomes" id="UP001575181">
    <property type="component" value="Unassembled WGS sequence"/>
</dbReference>
<dbReference type="InterPro" id="IPR023584">
    <property type="entry name" value="Ribosome_recyc_fac_dom"/>
</dbReference>
<evidence type="ECO:0000259" key="5">
    <source>
        <dbReference type="Pfam" id="PF01765"/>
    </source>
</evidence>
<comment type="similarity">
    <text evidence="1 3">Belongs to the RRF family.</text>
</comment>
<keyword evidence="4" id="KW-0175">Coiled coil</keyword>
<dbReference type="InterPro" id="IPR002661">
    <property type="entry name" value="Ribosome_recyc_fac"/>
</dbReference>
<dbReference type="Gene3D" id="1.10.132.20">
    <property type="entry name" value="Ribosome-recycling factor"/>
    <property type="match status" value="1"/>
</dbReference>
<keyword evidence="7" id="KW-1185">Reference proteome</keyword>
<dbReference type="Gene3D" id="3.30.1360.40">
    <property type="match status" value="1"/>
</dbReference>
<gene>
    <name evidence="3 6" type="primary">frr</name>
    <name evidence="6" type="ORF">ACERLL_13120</name>
</gene>
<feature type="domain" description="Ribosome recycling factor" evidence="5">
    <location>
        <begin position="20"/>
        <end position="183"/>
    </location>
</feature>
<comment type="subcellular location">
    <subcellularLocation>
        <location evidence="3">Cytoplasm</location>
    </subcellularLocation>
</comment>
<evidence type="ECO:0000256" key="3">
    <source>
        <dbReference type="HAMAP-Rule" id="MF_00040"/>
    </source>
</evidence>
<organism evidence="6 7">
    <name type="scientific">Thiohalorhabdus methylotrophus</name>
    <dbReference type="NCBI Taxonomy" id="3242694"/>
    <lineage>
        <taxon>Bacteria</taxon>
        <taxon>Pseudomonadati</taxon>
        <taxon>Pseudomonadota</taxon>
        <taxon>Gammaproteobacteria</taxon>
        <taxon>Thiohalorhabdales</taxon>
        <taxon>Thiohalorhabdaceae</taxon>
        <taxon>Thiohalorhabdus</taxon>
    </lineage>
</organism>
<dbReference type="Pfam" id="PF01765">
    <property type="entry name" value="RRF"/>
    <property type="match status" value="1"/>
</dbReference>
<dbReference type="SUPFAM" id="SSF55194">
    <property type="entry name" value="Ribosome recycling factor, RRF"/>
    <property type="match status" value="1"/>
</dbReference>
<evidence type="ECO:0000313" key="7">
    <source>
        <dbReference type="Proteomes" id="UP001575181"/>
    </source>
</evidence>
<dbReference type="RefSeq" id="WP_373656538.1">
    <property type="nucleotide sequence ID" value="NZ_JBGUAW010000008.1"/>
</dbReference>
<name>A0ABV4TWR7_9GAMM</name>
<evidence type="ECO:0000256" key="1">
    <source>
        <dbReference type="ARBA" id="ARBA00005912"/>
    </source>
</evidence>
<keyword evidence="3" id="KW-0963">Cytoplasm</keyword>
<sequence length="185" mass="21039">MIEEIELDAEDRMQKSVESLKDDLSKVRTGRAHASVLDPVTVEYYGSDVPLYQVANLTVPDARTINIKPYEKDMIPKIERAIHNTDLGLNPSASSDVVRVPMPELTEERRKELVKHVRQMGEGARVAIRNVRRDANQDLKKLEKDGEVGEDDVRRSEKEIQELTDRYIAEVDAILDAKEADLMEV</sequence>
<evidence type="ECO:0000313" key="6">
    <source>
        <dbReference type="EMBL" id="MFA9461762.1"/>
    </source>
</evidence>
<feature type="coiled-coil region" evidence="4">
    <location>
        <begin position="125"/>
        <end position="159"/>
    </location>
</feature>
<comment type="caution">
    <text evidence="6">The sequence shown here is derived from an EMBL/GenBank/DDBJ whole genome shotgun (WGS) entry which is preliminary data.</text>
</comment>
<evidence type="ECO:0000256" key="2">
    <source>
        <dbReference type="ARBA" id="ARBA00022917"/>
    </source>
</evidence>